<protein>
    <submittedName>
        <fullName evidence="1">Uncharacterized protein</fullName>
    </submittedName>
</protein>
<dbReference type="AlphaFoldDB" id="A0A7J7NKW5"/>
<accession>A0A7J7NKW5</accession>
<comment type="caution">
    <text evidence="1">The sequence shown here is derived from an EMBL/GenBank/DDBJ whole genome shotgun (WGS) entry which is preliminary data.</text>
</comment>
<organism evidence="1 2">
    <name type="scientific">Kingdonia uniflora</name>
    <dbReference type="NCBI Taxonomy" id="39325"/>
    <lineage>
        <taxon>Eukaryota</taxon>
        <taxon>Viridiplantae</taxon>
        <taxon>Streptophyta</taxon>
        <taxon>Embryophyta</taxon>
        <taxon>Tracheophyta</taxon>
        <taxon>Spermatophyta</taxon>
        <taxon>Magnoliopsida</taxon>
        <taxon>Ranunculales</taxon>
        <taxon>Circaeasteraceae</taxon>
        <taxon>Kingdonia</taxon>
    </lineage>
</organism>
<evidence type="ECO:0000313" key="1">
    <source>
        <dbReference type="EMBL" id="KAF6167837.1"/>
    </source>
</evidence>
<name>A0A7J7NKW5_9MAGN</name>
<proteinExistence type="predicted"/>
<evidence type="ECO:0000313" key="2">
    <source>
        <dbReference type="Proteomes" id="UP000541444"/>
    </source>
</evidence>
<keyword evidence="2" id="KW-1185">Reference proteome</keyword>
<dbReference type="EMBL" id="JACGCM010000715">
    <property type="protein sequence ID" value="KAF6167837.1"/>
    <property type="molecule type" value="Genomic_DNA"/>
</dbReference>
<gene>
    <name evidence="1" type="ORF">GIB67_027615</name>
</gene>
<reference evidence="1 2" key="1">
    <citation type="journal article" date="2020" name="IScience">
        <title>Genome Sequencing of the Endangered Kingdonia uniflora (Circaeasteraceae, Ranunculales) Reveals Potential Mechanisms of Evolutionary Specialization.</title>
        <authorList>
            <person name="Sun Y."/>
            <person name="Deng T."/>
            <person name="Zhang A."/>
            <person name="Moore M.J."/>
            <person name="Landis J.B."/>
            <person name="Lin N."/>
            <person name="Zhang H."/>
            <person name="Zhang X."/>
            <person name="Huang J."/>
            <person name="Zhang X."/>
            <person name="Sun H."/>
            <person name="Wang H."/>
        </authorList>
    </citation>
    <scope>NUCLEOTIDE SEQUENCE [LARGE SCALE GENOMIC DNA]</scope>
    <source>
        <strain evidence="1">TB1705</strain>
        <tissue evidence="1">Leaf</tissue>
    </source>
</reference>
<sequence>MHTFLFPCAKIWVTPLDFQMLTSLSIGRYPIQVSYDDTWSILSNARQLLPNIESSNIKSGNVNISHLRTYLTITGDWENDITIAHAFIIFMMGHLWF</sequence>
<dbReference type="Proteomes" id="UP000541444">
    <property type="component" value="Unassembled WGS sequence"/>
</dbReference>